<dbReference type="RefSeq" id="WP_207215706.1">
    <property type="nucleotide sequence ID" value="NZ_SEZJ01000044.1"/>
</dbReference>
<dbReference type="Proteomes" id="UP000293465">
    <property type="component" value="Unassembled WGS sequence"/>
</dbReference>
<name>A0A4Q5K4K6_9GAMM</name>
<feature type="non-terminal residue" evidence="1">
    <location>
        <position position="1"/>
    </location>
</feature>
<protein>
    <recommendedName>
        <fullName evidence="3">Ig-like domain-containing protein</fullName>
    </recommendedName>
</protein>
<reference evidence="1 2" key="1">
    <citation type="submission" date="2019-02" db="EMBL/GenBank/DDBJ databases">
        <title>Genome sequences of Aliivibrio finisterrensis strains from farmed Atlantic salmon.</title>
        <authorList>
            <person name="Bowman J.P."/>
        </authorList>
    </citation>
    <scope>NUCLEOTIDE SEQUENCE [LARGE SCALE GENOMIC DNA]</scope>
    <source>
        <strain evidence="1 2">A32</strain>
    </source>
</reference>
<dbReference type="EMBL" id="SEZJ01000044">
    <property type="protein sequence ID" value="RYU39673.1"/>
    <property type="molecule type" value="Genomic_DNA"/>
</dbReference>
<organism evidence="1 2">
    <name type="scientific">Aliivibrio finisterrensis</name>
    <dbReference type="NCBI Taxonomy" id="511998"/>
    <lineage>
        <taxon>Bacteria</taxon>
        <taxon>Pseudomonadati</taxon>
        <taxon>Pseudomonadota</taxon>
        <taxon>Gammaproteobacteria</taxon>
        <taxon>Vibrionales</taxon>
        <taxon>Vibrionaceae</taxon>
        <taxon>Aliivibrio</taxon>
    </lineage>
</organism>
<dbReference type="Gene3D" id="2.60.40.10">
    <property type="entry name" value="Immunoglobulins"/>
    <property type="match status" value="5"/>
</dbReference>
<accession>A0A4Q5K4K6</accession>
<dbReference type="AlphaFoldDB" id="A0A4Q5K4K6"/>
<evidence type="ECO:0008006" key="3">
    <source>
        <dbReference type="Google" id="ProtNLM"/>
    </source>
</evidence>
<dbReference type="InterPro" id="IPR013783">
    <property type="entry name" value="Ig-like_fold"/>
</dbReference>
<gene>
    <name evidence="1" type="ORF">ERW49_19155</name>
</gene>
<comment type="caution">
    <text evidence="1">The sequence shown here is derived from an EMBL/GenBank/DDBJ whole genome shotgun (WGS) entry which is preliminary data.</text>
</comment>
<feature type="non-terminal residue" evidence="1">
    <location>
        <position position="722"/>
    </location>
</feature>
<sequence>TFSDGTTETIKLSEITVTDGKFSVAIPAAAIVDGQTTEVSAIVVDAAGNESATGSDTADVDLVAPGDGEGDNGGDVAPTVLIDSGEDDTINAAEKDAGVTASIELPEGTNIAEDSVVVTFSDGTTDTIKLSEITVTDGKFSVAIPAAAIVDGQTTEVSAIVVDVAGNESATGSDTASVDLVAPGDGDNDVAPTVVINSGDDDTINADEKDAGVTATITLPEGTNTAEDSVVVTFSDGTTDTIKLSEITVTDGKFSVAIPAAAIVDGQTTEVSAIVVDAAGNESATGSDTADVDLVAPGDGEGDNDVAPTVLIDSGEDDIINAAEKDAGVTATITLPEGTNIAEDSVVVTFSDGTTETIKLSEITVTDGKFSVAIPAAAIVDDQTTEVSAIVVDAAGNESATGSDTADVDLVAPGDGEGDNGGDVAPTVVINSGDDDTINADEKDAGVTATITLPEGTNTAEDSVVVTFSDGTTETIKLSEITVTDGKFSVAIPAAAIVDGQTAEVSAIVVDGAGNKSATGSDTASVDLVAPGDGEDDNGGDVAPTVVINSGDDDTINADEKDAGVTATITLPEGTNIAEDSVVVTFSDGTTETIKLSEITVTDGKFSVAIPAAAIVDGQTTEVSAIVVDAAGNESATGSDTASVDLVAPGDGEGDNGSDVAPTVVINSGEDDIINAAEKDAGVTATITLPEGTNIAEDSVVVTFSDGTTETIKLSEITVTDG</sequence>
<evidence type="ECO:0000313" key="1">
    <source>
        <dbReference type="EMBL" id="RYU39673.1"/>
    </source>
</evidence>
<dbReference type="GeneID" id="56277171"/>
<evidence type="ECO:0000313" key="2">
    <source>
        <dbReference type="Proteomes" id="UP000293465"/>
    </source>
</evidence>
<proteinExistence type="predicted"/>